<evidence type="ECO:0000259" key="9">
    <source>
        <dbReference type="PROSITE" id="PS50979"/>
    </source>
</evidence>
<dbReference type="SMART" id="SM00878">
    <property type="entry name" value="Biotin_carb_C"/>
    <property type="match status" value="1"/>
</dbReference>
<dbReference type="InterPro" id="IPR005479">
    <property type="entry name" value="CPAse_ATP-bd"/>
</dbReference>
<evidence type="ECO:0000256" key="6">
    <source>
        <dbReference type="PROSITE-ProRule" id="PRU00409"/>
    </source>
</evidence>
<dbReference type="Pfam" id="PF02785">
    <property type="entry name" value="Biotin_carb_C"/>
    <property type="match status" value="1"/>
</dbReference>
<gene>
    <name evidence="10" type="ORF">FC770_02340</name>
</gene>
<dbReference type="Gene3D" id="2.40.50.100">
    <property type="match status" value="1"/>
</dbReference>
<dbReference type="InterPro" id="IPR005482">
    <property type="entry name" value="Biotin_COase_C"/>
</dbReference>
<evidence type="ECO:0000256" key="3">
    <source>
        <dbReference type="ARBA" id="ARBA00022741"/>
    </source>
</evidence>
<dbReference type="Gene3D" id="3.30.470.20">
    <property type="entry name" value="ATP-grasp fold, B domain"/>
    <property type="match status" value="1"/>
</dbReference>
<keyword evidence="5" id="KW-0092">Biotin</keyword>
<proteinExistence type="predicted"/>
<feature type="domain" description="Biotin carboxylation" evidence="9">
    <location>
        <begin position="10"/>
        <end position="452"/>
    </location>
</feature>
<dbReference type="PROSITE" id="PS00867">
    <property type="entry name" value="CPSASE_2"/>
    <property type="match status" value="1"/>
</dbReference>
<dbReference type="PANTHER" id="PTHR18866:SF126">
    <property type="entry name" value="BIOTIN CARBOXYLASE"/>
    <property type="match status" value="1"/>
</dbReference>
<keyword evidence="2" id="KW-0436">Ligase</keyword>
<feature type="domain" description="ATP-grasp" evidence="8">
    <location>
        <begin position="123"/>
        <end position="318"/>
    </location>
</feature>
<dbReference type="OrthoDB" id="3754062at2"/>
<dbReference type="PROSITE" id="PS00866">
    <property type="entry name" value="CPSASE_1"/>
    <property type="match status" value="1"/>
</dbReference>
<dbReference type="PROSITE" id="PS50979">
    <property type="entry name" value="BC"/>
    <property type="match status" value="1"/>
</dbReference>
<dbReference type="SUPFAM" id="SSF52440">
    <property type="entry name" value="PreATP-grasp domain"/>
    <property type="match status" value="1"/>
</dbReference>
<keyword evidence="4 6" id="KW-0067">ATP-binding</keyword>
<dbReference type="CDD" id="cd06850">
    <property type="entry name" value="biotinyl_domain"/>
    <property type="match status" value="1"/>
</dbReference>
<keyword evidence="3 6" id="KW-0547">Nucleotide-binding</keyword>
<dbReference type="InterPro" id="IPR016185">
    <property type="entry name" value="PreATP-grasp_dom_sf"/>
</dbReference>
<keyword evidence="11" id="KW-1185">Reference proteome</keyword>
<feature type="domain" description="Lipoyl-binding" evidence="7">
    <location>
        <begin position="555"/>
        <end position="632"/>
    </location>
</feature>
<dbReference type="PROSITE" id="PS50975">
    <property type="entry name" value="ATP_GRASP"/>
    <property type="match status" value="1"/>
</dbReference>
<dbReference type="SUPFAM" id="SSF56059">
    <property type="entry name" value="Glutathione synthetase ATP-binding domain-like"/>
    <property type="match status" value="1"/>
</dbReference>
<protein>
    <submittedName>
        <fullName evidence="10">ATP-grasp domain-containing protein</fullName>
    </submittedName>
</protein>
<dbReference type="Pfam" id="PF00364">
    <property type="entry name" value="Biotin_lipoyl"/>
    <property type="match status" value="1"/>
</dbReference>
<accession>A0A4U2YT90</accession>
<evidence type="ECO:0000259" key="8">
    <source>
        <dbReference type="PROSITE" id="PS50975"/>
    </source>
</evidence>
<dbReference type="Pfam" id="PF00289">
    <property type="entry name" value="Biotin_carb_N"/>
    <property type="match status" value="1"/>
</dbReference>
<comment type="cofactor">
    <cofactor evidence="1">
        <name>biotin</name>
        <dbReference type="ChEBI" id="CHEBI:57586"/>
    </cofactor>
</comment>
<evidence type="ECO:0000256" key="5">
    <source>
        <dbReference type="ARBA" id="ARBA00023267"/>
    </source>
</evidence>
<dbReference type="InterPro" id="IPR011764">
    <property type="entry name" value="Biotin_carboxylation_dom"/>
</dbReference>
<dbReference type="GO" id="GO:0046872">
    <property type="term" value="F:metal ion binding"/>
    <property type="evidence" value="ECO:0007669"/>
    <property type="project" value="InterPro"/>
</dbReference>
<evidence type="ECO:0000256" key="4">
    <source>
        <dbReference type="ARBA" id="ARBA00022840"/>
    </source>
</evidence>
<dbReference type="InterPro" id="IPR000089">
    <property type="entry name" value="Biotin_lipoyl"/>
</dbReference>
<dbReference type="Pfam" id="PF02786">
    <property type="entry name" value="CPSase_L_D2"/>
    <property type="match status" value="1"/>
</dbReference>
<evidence type="ECO:0000256" key="1">
    <source>
        <dbReference type="ARBA" id="ARBA00001953"/>
    </source>
</evidence>
<dbReference type="PANTHER" id="PTHR18866">
    <property type="entry name" value="CARBOXYLASE:PYRUVATE/ACETYL-COA/PROPIONYL-COA CARBOXYLASE"/>
    <property type="match status" value="1"/>
</dbReference>
<evidence type="ECO:0000313" key="11">
    <source>
        <dbReference type="Proteomes" id="UP000307808"/>
    </source>
</evidence>
<sequence>MTVADQNPTQIKTLLVANRGEIALRVFETCEKLRIRRVAIHTAADADAPHVRDADHAVEVPSYLDVDAVVAAAVEAGADAVHPGYGFLSERSVFARALEKAGITLVGPSADVMDAMGRKDAAREIAVAAGVPVIPAYDIESDPATFAYPVLVKAAAGGGGKGMRVVRSPDDFAEARAAAAREGLSSFGDDTLLVEKYVESGRHVEVQVMGDAHGTVRHLFERDCSTQRRHQKVLEEAPAPTISDEERAAITASAVALATEVGYTNAGTVEFLLDNATGEFYFLEMNTRLQVEHPVTEEVVRIRGEKPDLVALQLAVASGQALDFAQEDVTLEGHAIEARVYAEDSFNGFLPQAGTASFVQWGMWTDVLGADVRVDHALESGQVVSTHFDPMLGKVIAYGEDREAARAALLDALDDTVVLGLTTNTGFLRTLAARDEFRDATIDTAWLDRNAVPAPDPATARGLAAALTVRHDEDSPFRTDGWRTGAEPAPVRVHLDEWVEVPAGVTTREPLRPQVKGLTRVQLGDERALAVARRHEVELVHRGQRFVFAFADPFADTAAAAGDGTLTAPMPGTVLEVTVAVGDRVVPDQTLGMMEAMKMELSLKAPFAGTVTEVGAAVGDLVTLGARLFVVEPSVVEPSVVEPSVVEPSVGEPSVVGPGEQS</sequence>
<dbReference type="InterPro" id="IPR005481">
    <property type="entry name" value="BC-like_N"/>
</dbReference>
<dbReference type="EMBL" id="SZPY01000001">
    <property type="protein sequence ID" value="TKI64035.1"/>
    <property type="molecule type" value="Genomic_DNA"/>
</dbReference>
<dbReference type="InterPro" id="IPR050856">
    <property type="entry name" value="Biotin_carboxylase_complex"/>
</dbReference>
<comment type="caution">
    <text evidence="10">The sequence shown here is derived from an EMBL/GenBank/DDBJ whole genome shotgun (WGS) entry which is preliminary data.</text>
</comment>
<dbReference type="InterPro" id="IPR001882">
    <property type="entry name" value="Biotin_BS"/>
</dbReference>
<evidence type="ECO:0000256" key="2">
    <source>
        <dbReference type="ARBA" id="ARBA00022598"/>
    </source>
</evidence>
<evidence type="ECO:0000313" key="10">
    <source>
        <dbReference type="EMBL" id="TKI64035.1"/>
    </source>
</evidence>
<dbReference type="PROSITE" id="PS50968">
    <property type="entry name" value="BIOTINYL_LIPOYL"/>
    <property type="match status" value="1"/>
</dbReference>
<dbReference type="SUPFAM" id="SSF51246">
    <property type="entry name" value="Rudiment single hybrid motif"/>
    <property type="match status" value="1"/>
</dbReference>
<dbReference type="AlphaFoldDB" id="A0A4U2YT90"/>
<dbReference type="InterPro" id="IPR011054">
    <property type="entry name" value="Rudment_hybrid_motif"/>
</dbReference>
<organism evidence="10 11">
    <name type="scientific">Nocardioides jishulii</name>
    <dbReference type="NCBI Taxonomy" id="2575440"/>
    <lineage>
        <taxon>Bacteria</taxon>
        <taxon>Bacillati</taxon>
        <taxon>Actinomycetota</taxon>
        <taxon>Actinomycetes</taxon>
        <taxon>Propionibacteriales</taxon>
        <taxon>Nocardioidaceae</taxon>
        <taxon>Nocardioides</taxon>
    </lineage>
</organism>
<reference evidence="10 11" key="1">
    <citation type="submission" date="2019-04" db="EMBL/GenBank/DDBJ databases">
        <authorList>
            <person name="Dong K."/>
        </authorList>
    </citation>
    <scope>NUCLEOTIDE SEQUENCE [LARGE SCALE GENOMIC DNA]</scope>
    <source>
        <strain evidence="11">dk3543</strain>
    </source>
</reference>
<dbReference type="GO" id="GO:0016874">
    <property type="term" value="F:ligase activity"/>
    <property type="evidence" value="ECO:0007669"/>
    <property type="project" value="UniProtKB-KW"/>
</dbReference>
<dbReference type="GO" id="GO:0005524">
    <property type="term" value="F:ATP binding"/>
    <property type="evidence" value="ECO:0007669"/>
    <property type="project" value="UniProtKB-UniRule"/>
</dbReference>
<dbReference type="InterPro" id="IPR011053">
    <property type="entry name" value="Single_hybrid_motif"/>
</dbReference>
<dbReference type="InterPro" id="IPR011761">
    <property type="entry name" value="ATP-grasp"/>
</dbReference>
<dbReference type="SUPFAM" id="SSF51230">
    <property type="entry name" value="Single hybrid motif"/>
    <property type="match status" value="1"/>
</dbReference>
<name>A0A4U2YT90_9ACTN</name>
<dbReference type="Proteomes" id="UP000307808">
    <property type="component" value="Unassembled WGS sequence"/>
</dbReference>
<evidence type="ECO:0000259" key="7">
    <source>
        <dbReference type="PROSITE" id="PS50968"/>
    </source>
</evidence>
<dbReference type="PROSITE" id="PS00188">
    <property type="entry name" value="BIOTIN"/>
    <property type="match status" value="1"/>
</dbReference>